<feature type="compositionally biased region" description="Basic and acidic residues" evidence="1">
    <location>
        <begin position="30"/>
        <end position="40"/>
    </location>
</feature>
<comment type="caution">
    <text evidence="2">The sequence shown here is derived from an EMBL/GenBank/DDBJ whole genome shotgun (WGS) entry which is preliminary data.</text>
</comment>
<organism evidence="2 3">
    <name type="scientific">Jimgerdemannia flammicorona</name>
    <dbReference type="NCBI Taxonomy" id="994334"/>
    <lineage>
        <taxon>Eukaryota</taxon>
        <taxon>Fungi</taxon>
        <taxon>Fungi incertae sedis</taxon>
        <taxon>Mucoromycota</taxon>
        <taxon>Mucoromycotina</taxon>
        <taxon>Endogonomycetes</taxon>
        <taxon>Endogonales</taxon>
        <taxon>Endogonaceae</taxon>
        <taxon>Jimgerdemannia</taxon>
    </lineage>
</organism>
<accession>A0A433QXT3</accession>
<dbReference type="Proteomes" id="UP000274822">
    <property type="component" value="Unassembled WGS sequence"/>
</dbReference>
<name>A0A433QXT3_9FUNG</name>
<gene>
    <name evidence="2" type="ORF">BC938DRAFT_479522</name>
</gene>
<proteinExistence type="predicted"/>
<evidence type="ECO:0000256" key="1">
    <source>
        <dbReference type="SAM" id="MobiDB-lite"/>
    </source>
</evidence>
<evidence type="ECO:0000313" key="2">
    <source>
        <dbReference type="EMBL" id="RUS34610.1"/>
    </source>
</evidence>
<keyword evidence="3" id="KW-1185">Reference proteome</keyword>
<evidence type="ECO:0000313" key="3">
    <source>
        <dbReference type="Proteomes" id="UP000274822"/>
    </source>
</evidence>
<dbReference type="EMBL" id="RBNJ01000400">
    <property type="protein sequence ID" value="RUS34610.1"/>
    <property type="molecule type" value="Genomic_DNA"/>
</dbReference>
<dbReference type="AlphaFoldDB" id="A0A433QXT3"/>
<sequence>MSRGIEQDGANNIERETHENASLVTEPLDQESHREGHDEISAEVRYLQERGFQFVNAENILEVLVKDVEKTVGKPPQEEKTSDQNDGHEIALPRGGDCVKLLACDSSVCHCVCVRKKRKLWKWCAQGSYDGC</sequence>
<feature type="region of interest" description="Disordered" evidence="1">
    <location>
        <begin position="1"/>
        <end position="40"/>
    </location>
</feature>
<reference evidence="2 3" key="1">
    <citation type="journal article" date="2018" name="New Phytol.">
        <title>Phylogenomics of Endogonaceae and evolution of mycorrhizas within Mucoromycota.</title>
        <authorList>
            <person name="Chang Y."/>
            <person name="Desiro A."/>
            <person name="Na H."/>
            <person name="Sandor L."/>
            <person name="Lipzen A."/>
            <person name="Clum A."/>
            <person name="Barry K."/>
            <person name="Grigoriev I.V."/>
            <person name="Martin F.M."/>
            <person name="Stajich J.E."/>
            <person name="Smith M.E."/>
            <person name="Bonito G."/>
            <person name="Spatafora J.W."/>
        </authorList>
    </citation>
    <scope>NUCLEOTIDE SEQUENCE [LARGE SCALE GENOMIC DNA]</scope>
    <source>
        <strain evidence="2 3">AD002</strain>
    </source>
</reference>
<protein>
    <submittedName>
        <fullName evidence="2">Uncharacterized protein</fullName>
    </submittedName>
</protein>